<feature type="transmembrane region" description="Helical" evidence="6">
    <location>
        <begin position="61"/>
        <end position="83"/>
    </location>
</feature>
<evidence type="ECO:0000313" key="9">
    <source>
        <dbReference type="Proteomes" id="UP000663929"/>
    </source>
</evidence>
<dbReference type="GO" id="GO:0005886">
    <property type="term" value="C:plasma membrane"/>
    <property type="evidence" value="ECO:0007669"/>
    <property type="project" value="UniProtKB-SubCell"/>
</dbReference>
<sequence>MAFSTSNRSYHKTAFRGFGRACPYGNRRIPRSRNDRWLAGVCGGLAAAFNLSPTVLRVGIIISLIIWPVFPLVFISYIALALWMAPGTSSSMSASESDYLSDMPRWQDYKTPDEALCELNHQFETIEERIRGLEDLVTSKEFILNKKFENL</sequence>
<evidence type="ECO:0000256" key="6">
    <source>
        <dbReference type="SAM" id="Phobius"/>
    </source>
</evidence>
<feature type="domain" description="Phage shock protein PspC N-terminal" evidence="7">
    <location>
        <begin position="28"/>
        <end position="84"/>
    </location>
</feature>
<dbReference type="RefSeq" id="WP_237377288.1">
    <property type="nucleotide sequence ID" value="NZ_CP071793.1"/>
</dbReference>
<keyword evidence="9" id="KW-1185">Reference proteome</keyword>
<dbReference type="PANTHER" id="PTHR33885">
    <property type="entry name" value="PHAGE SHOCK PROTEIN C"/>
    <property type="match status" value="1"/>
</dbReference>
<dbReference type="EMBL" id="CP071793">
    <property type="protein sequence ID" value="QTD47620.1"/>
    <property type="molecule type" value="Genomic_DNA"/>
</dbReference>
<accession>A0A8A4TDI0</accession>
<comment type="subcellular location">
    <subcellularLocation>
        <location evidence="1">Cell membrane</location>
        <topology evidence="1">Single-pass membrane protein</topology>
    </subcellularLocation>
</comment>
<evidence type="ECO:0000256" key="3">
    <source>
        <dbReference type="ARBA" id="ARBA00022692"/>
    </source>
</evidence>
<evidence type="ECO:0000256" key="1">
    <source>
        <dbReference type="ARBA" id="ARBA00004162"/>
    </source>
</evidence>
<dbReference type="Pfam" id="PF04024">
    <property type="entry name" value="PspC"/>
    <property type="match status" value="1"/>
</dbReference>
<keyword evidence="3 6" id="KW-0812">Transmembrane</keyword>
<evidence type="ECO:0000256" key="5">
    <source>
        <dbReference type="ARBA" id="ARBA00023136"/>
    </source>
</evidence>
<dbReference type="InterPro" id="IPR007168">
    <property type="entry name" value="Phageshock_PspC_N"/>
</dbReference>
<dbReference type="PANTHER" id="PTHR33885:SF3">
    <property type="entry name" value="PHAGE SHOCK PROTEIN C"/>
    <property type="match status" value="1"/>
</dbReference>
<keyword evidence="5 6" id="KW-0472">Membrane</keyword>
<dbReference type="InterPro" id="IPR052027">
    <property type="entry name" value="PspC"/>
</dbReference>
<dbReference type="Proteomes" id="UP000663929">
    <property type="component" value="Chromosome"/>
</dbReference>
<evidence type="ECO:0000256" key="4">
    <source>
        <dbReference type="ARBA" id="ARBA00022989"/>
    </source>
</evidence>
<gene>
    <name evidence="8" type="ORF">J3U87_18670</name>
</gene>
<organism evidence="8 9">
    <name type="scientific">Sulfidibacter corallicola</name>
    <dbReference type="NCBI Taxonomy" id="2818388"/>
    <lineage>
        <taxon>Bacteria</taxon>
        <taxon>Pseudomonadati</taxon>
        <taxon>Acidobacteriota</taxon>
        <taxon>Holophagae</taxon>
        <taxon>Acanthopleuribacterales</taxon>
        <taxon>Acanthopleuribacteraceae</taxon>
        <taxon>Sulfidibacter</taxon>
    </lineage>
</organism>
<evidence type="ECO:0000313" key="8">
    <source>
        <dbReference type="EMBL" id="QTD47620.1"/>
    </source>
</evidence>
<protein>
    <submittedName>
        <fullName evidence="8">PspC domain-containing protein</fullName>
    </submittedName>
</protein>
<feature type="transmembrane region" description="Helical" evidence="6">
    <location>
        <begin position="37"/>
        <end position="55"/>
    </location>
</feature>
<reference evidence="8" key="1">
    <citation type="submission" date="2021-03" db="EMBL/GenBank/DDBJ databases">
        <title>Acanthopleuribacteraceae sp. M133.</title>
        <authorList>
            <person name="Wang G."/>
        </authorList>
    </citation>
    <scope>NUCLEOTIDE SEQUENCE</scope>
    <source>
        <strain evidence="8">M133</strain>
    </source>
</reference>
<keyword evidence="2" id="KW-1003">Cell membrane</keyword>
<evidence type="ECO:0000259" key="7">
    <source>
        <dbReference type="Pfam" id="PF04024"/>
    </source>
</evidence>
<evidence type="ECO:0000256" key="2">
    <source>
        <dbReference type="ARBA" id="ARBA00022475"/>
    </source>
</evidence>
<dbReference type="KEGG" id="scor:J3U87_18670"/>
<keyword evidence="4 6" id="KW-1133">Transmembrane helix</keyword>
<proteinExistence type="predicted"/>
<dbReference type="AlphaFoldDB" id="A0A8A4TDI0"/>
<name>A0A8A4TDI0_SULCO</name>